<dbReference type="OrthoDB" id="9764638at2"/>
<evidence type="ECO:0000256" key="3">
    <source>
        <dbReference type="ARBA" id="ARBA00023315"/>
    </source>
</evidence>
<keyword evidence="3 5" id="KW-0012">Acyltransferase</keyword>
<dbReference type="SUPFAM" id="SSF53901">
    <property type="entry name" value="Thiolase-like"/>
    <property type="match status" value="2"/>
</dbReference>
<dbReference type="CDD" id="cd00751">
    <property type="entry name" value="thiolase"/>
    <property type="match status" value="1"/>
</dbReference>
<dbReference type="Pfam" id="PF00108">
    <property type="entry name" value="Thiolase_N"/>
    <property type="match status" value="1"/>
</dbReference>
<keyword evidence="2 5" id="KW-0808">Transferase</keyword>
<proteinExistence type="inferred from homology"/>
<comment type="caution">
    <text evidence="8">The sequence shown here is derived from an EMBL/GenBank/DDBJ whole genome shotgun (WGS) entry which is preliminary data.</text>
</comment>
<feature type="domain" description="Thiolase C-terminal" evidence="7">
    <location>
        <begin position="274"/>
        <end position="395"/>
    </location>
</feature>
<feature type="domain" description="Thiolase N-terminal" evidence="6">
    <location>
        <begin position="8"/>
        <end position="264"/>
    </location>
</feature>
<evidence type="ECO:0000256" key="2">
    <source>
        <dbReference type="ARBA" id="ARBA00022679"/>
    </source>
</evidence>
<feature type="active site" description="Acyl-thioester intermediate" evidence="4">
    <location>
        <position position="92"/>
    </location>
</feature>
<gene>
    <name evidence="8" type="ORF">CQ14_00595</name>
</gene>
<evidence type="ECO:0000256" key="1">
    <source>
        <dbReference type="ARBA" id="ARBA00010982"/>
    </source>
</evidence>
<dbReference type="EMBL" id="LLYB01000071">
    <property type="protein sequence ID" value="KRR22831.1"/>
    <property type="molecule type" value="Genomic_DNA"/>
</dbReference>
<dbReference type="Gene3D" id="3.40.47.10">
    <property type="match status" value="2"/>
</dbReference>
<dbReference type="PANTHER" id="PTHR18919">
    <property type="entry name" value="ACETYL-COA C-ACYLTRANSFERASE"/>
    <property type="match status" value="1"/>
</dbReference>
<dbReference type="EC" id="2.3.1.9" evidence="8"/>
<dbReference type="InterPro" id="IPR016039">
    <property type="entry name" value="Thiolase-like"/>
</dbReference>
<evidence type="ECO:0000313" key="8">
    <source>
        <dbReference type="EMBL" id="KRR22831.1"/>
    </source>
</evidence>
<dbReference type="InterPro" id="IPR020617">
    <property type="entry name" value="Thiolase_C"/>
</dbReference>
<evidence type="ECO:0000259" key="6">
    <source>
        <dbReference type="Pfam" id="PF00108"/>
    </source>
</evidence>
<comment type="similarity">
    <text evidence="1 5">Belongs to the thiolase-like superfamily. Thiolase family.</text>
</comment>
<organism evidence="8 9">
    <name type="scientific">Bradyrhizobium lablabi</name>
    <dbReference type="NCBI Taxonomy" id="722472"/>
    <lineage>
        <taxon>Bacteria</taxon>
        <taxon>Pseudomonadati</taxon>
        <taxon>Pseudomonadota</taxon>
        <taxon>Alphaproteobacteria</taxon>
        <taxon>Hyphomicrobiales</taxon>
        <taxon>Nitrobacteraceae</taxon>
        <taxon>Bradyrhizobium</taxon>
    </lineage>
</organism>
<dbReference type="InterPro" id="IPR002155">
    <property type="entry name" value="Thiolase"/>
</dbReference>
<dbReference type="PANTHER" id="PTHR18919:SF138">
    <property type="entry name" value="ACETYL-COA C-ACETYLTRANSFERASE"/>
    <property type="match status" value="1"/>
</dbReference>
<dbReference type="Pfam" id="PF02803">
    <property type="entry name" value="Thiolase_C"/>
    <property type="match status" value="1"/>
</dbReference>
<dbReference type="GO" id="GO:0003985">
    <property type="term" value="F:acetyl-CoA C-acetyltransferase activity"/>
    <property type="evidence" value="ECO:0007669"/>
    <property type="project" value="UniProtKB-EC"/>
</dbReference>
<dbReference type="PIRSF" id="PIRSF000429">
    <property type="entry name" value="Ac-CoA_Ac_transf"/>
    <property type="match status" value="1"/>
</dbReference>
<feature type="active site" description="Proton acceptor" evidence="4">
    <location>
        <position position="352"/>
    </location>
</feature>
<dbReference type="STRING" id="722472.SAMN05444321_5621"/>
<sequence length="398" mass="41266">MSASPDPVVILSAARTPLGRFMGELSPFSAHKLGAHVIGAALERAQLAPERVDEVFMGNVLPAGQGQAPARQAARGAGLPDATGATTVNKVCGSGMKATMLGHDIIKAGSANIVLSGGMESMSNAPYLLAKARGGYRAGHDRIIDHMMMDGLEDAYETGRSMGDFGEATAETYQFTRKDQDAYAIETLTRARKAVEGGAFRAEIAPITLAEKAGPRVIASDEHPLKVDPAKIPGLKPAFRAGGTITPAASSANADGAAALILAKLSLADREGLPVLAEIKGHATHSQEPQWFTTAPIPAIRKLLDKVGWSVSDVDLFEINEAFAVVAMAAQKDLGIPADKLNVNGGACALGHPIGATGARLIVTLLHALEARNLKRGVAALCIGGGEATAIAVERIVR</sequence>
<evidence type="ECO:0000313" key="9">
    <source>
        <dbReference type="Proteomes" id="UP000051660"/>
    </source>
</evidence>
<accession>A0A0R3MXB6</accession>
<dbReference type="PROSITE" id="PS00099">
    <property type="entry name" value="THIOLASE_3"/>
    <property type="match status" value="1"/>
</dbReference>
<dbReference type="AlphaFoldDB" id="A0A0R3MXB6"/>
<dbReference type="InterPro" id="IPR020610">
    <property type="entry name" value="Thiolase_AS"/>
</dbReference>
<name>A0A0R3MXB6_9BRAD</name>
<reference evidence="8 9" key="1">
    <citation type="submission" date="2014-03" db="EMBL/GenBank/DDBJ databases">
        <title>Bradyrhizobium valentinum sp. nov., isolated from effective nodules of Lupinus mariae-josephae, a lupine endemic of basic-lime soils in Eastern Spain.</title>
        <authorList>
            <person name="Duran D."/>
            <person name="Rey L."/>
            <person name="Navarro A."/>
            <person name="Busquets A."/>
            <person name="Imperial J."/>
            <person name="Ruiz-Argueso T."/>
        </authorList>
    </citation>
    <scope>NUCLEOTIDE SEQUENCE [LARGE SCALE GENOMIC DNA]</scope>
    <source>
        <strain evidence="8 9">CCBAU 23086</strain>
    </source>
</reference>
<dbReference type="Proteomes" id="UP000051660">
    <property type="component" value="Unassembled WGS sequence"/>
</dbReference>
<evidence type="ECO:0000256" key="4">
    <source>
        <dbReference type="PIRSR" id="PIRSR000429-1"/>
    </source>
</evidence>
<dbReference type="NCBIfam" id="TIGR01930">
    <property type="entry name" value="AcCoA-C-Actrans"/>
    <property type="match status" value="1"/>
</dbReference>
<evidence type="ECO:0000259" key="7">
    <source>
        <dbReference type="Pfam" id="PF02803"/>
    </source>
</evidence>
<feature type="active site" description="Proton acceptor" evidence="4">
    <location>
        <position position="382"/>
    </location>
</feature>
<evidence type="ECO:0000256" key="5">
    <source>
        <dbReference type="RuleBase" id="RU003557"/>
    </source>
</evidence>
<dbReference type="RefSeq" id="WP_057859194.1">
    <property type="nucleotide sequence ID" value="NZ_LLYB01000071.1"/>
</dbReference>
<dbReference type="InterPro" id="IPR020616">
    <property type="entry name" value="Thiolase_N"/>
</dbReference>
<protein>
    <submittedName>
        <fullName evidence="8">Acetyl-CoA acetyltransferase</fullName>
        <ecNumber evidence="8">2.3.1.9</ecNumber>
    </submittedName>
</protein>